<sequence>MVSLSGRPLTGSSPRYPGSTVRGIGSAGGALRMLGRRRMTKFRFRMMMCIYLALGCIVPYYVMKHAEQDELVKQRQQHEQHQDAMILQEQERQHRQQEEIQLQRLHGFSPPASRQSDGRQTLSVEGPGIVSEDNPRGYRRRPFFEDLVEVETPATDQSSLDDQQKDKASKDSSSLEGTVPLLSGSVQHKPEPAFSYPTEDHIRYQKETQTEVLREFINNLELYQAQFEFKKVKTVESYNKKMDRVVSSTQMWVQNKLPEELRFTGEQEMIPGTRLNTPQKAKRFRALMDQALNAGRWVYEPQRDYPDFGGATGWNKKKLNERDRDVAIDRPPFPEAGKYYWEPLPGSDSGASLSGSTGSSPKQQYLGGMPSGSVLARHGWHANRISPEDFCSLLGPRHIVLVGDLIHWQLHDSIMYNMFDTPQACYGDLACHIGVGHPLCPLPDDVRLKFVRNDQLSTVRLRKSKGNETKTQDPVEMPWLKDVKLKDTIILGATHHAPKDQLFRRQLADALIKIRIKRPEALIIYRNNPVGHPECPSKANGFNSHKDQERQRTIEKLKLKQKYKQQWQQRQQQQQQQINSTAPPSPPKKKWTRITHDNLTFAAAPKPFDQDIPLGDMLDYPLNWAHYDRQNNIAKVIVEAAGGIYWNVATMTNMRPDGHVGGQDCLGYKRPGPTDEWAVSLYNMFKTIDQVEREMSTA</sequence>
<feature type="region of interest" description="Disordered" evidence="1">
    <location>
        <begin position="1"/>
        <end position="21"/>
    </location>
</feature>
<accession>A0A9P3H8F8</accession>
<evidence type="ECO:0000256" key="1">
    <source>
        <dbReference type="SAM" id="MobiDB-lite"/>
    </source>
</evidence>
<dbReference type="OrthoDB" id="630188at2759"/>
<dbReference type="EMBL" id="BQFW01000006">
    <property type="protein sequence ID" value="GJJ72015.1"/>
    <property type="molecule type" value="Genomic_DNA"/>
</dbReference>
<name>A0A9P3H8F8_9FUNG</name>
<feature type="compositionally biased region" description="Basic and acidic residues" evidence="1">
    <location>
        <begin position="544"/>
        <end position="558"/>
    </location>
</feature>
<feature type="region of interest" description="Disordered" evidence="1">
    <location>
        <begin position="105"/>
        <end position="138"/>
    </location>
</feature>
<keyword evidence="2" id="KW-0812">Transmembrane</keyword>
<evidence type="ECO:0000313" key="4">
    <source>
        <dbReference type="Proteomes" id="UP000827284"/>
    </source>
</evidence>
<dbReference type="Proteomes" id="UP000827284">
    <property type="component" value="Unassembled WGS sequence"/>
</dbReference>
<keyword evidence="2" id="KW-0472">Membrane</keyword>
<organism evidence="3 4">
    <name type="scientific">Entomortierella parvispora</name>
    <dbReference type="NCBI Taxonomy" id="205924"/>
    <lineage>
        <taxon>Eukaryota</taxon>
        <taxon>Fungi</taxon>
        <taxon>Fungi incertae sedis</taxon>
        <taxon>Mucoromycota</taxon>
        <taxon>Mortierellomycotina</taxon>
        <taxon>Mortierellomycetes</taxon>
        <taxon>Mortierellales</taxon>
        <taxon>Mortierellaceae</taxon>
        <taxon>Entomortierella</taxon>
    </lineage>
</organism>
<dbReference type="AlphaFoldDB" id="A0A9P3H8F8"/>
<gene>
    <name evidence="3" type="ORF">EMPS_04372</name>
</gene>
<proteinExistence type="predicted"/>
<reference evidence="3" key="1">
    <citation type="submission" date="2021-11" db="EMBL/GenBank/DDBJ databases">
        <authorList>
            <person name="Herlambang A."/>
            <person name="Guo Y."/>
            <person name="Takashima Y."/>
            <person name="Nishizawa T."/>
        </authorList>
    </citation>
    <scope>NUCLEOTIDE SEQUENCE</scope>
    <source>
        <strain evidence="3">E1425</strain>
    </source>
</reference>
<reference evidence="3" key="2">
    <citation type="journal article" date="2022" name="Microbiol. Resour. Announc.">
        <title>Whole-Genome Sequence of Entomortierella parvispora E1425, a Mucoromycotan Fungus Associated with Burkholderiaceae-Related Endosymbiotic Bacteria.</title>
        <authorList>
            <person name="Herlambang A."/>
            <person name="Guo Y."/>
            <person name="Takashima Y."/>
            <person name="Narisawa K."/>
            <person name="Ohta H."/>
            <person name="Nishizawa T."/>
        </authorList>
    </citation>
    <scope>NUCLEOTIDE SEQUENCE</scope>
    <source>
        <strain evidence="3">E1425</strain>
    </source>
</reference>
<keyword evidence="4" id="KW-1185">Reference proteome</keyword>
<evidence type="ECO:0000313" key="3">
    <source>
        <dbReference type="EMBL" id="GJJ72015.1"/>
    </source>
</evidence>
<feature type="region of interest" description="Disordered" evidence="1">
    <location>
        <begin position="527"/>
        <end position="592"/>
    </location>
</feature>
<feature type="compositionally biased region" description="Low complexity" evidence="1">
    <location>
        <begin position="564"/>
        <end position="577"/>
    </location>
</feature>
<keyword evidence="2" id="KW-1133">Transmembrane helix</keyword>
<feature type="compositionally biased region" description="Polar residues" evidence="1">
    <location>
        <begin position="112"/>
        <end position="123"/>
    </location>
</feature>
<evidence type="ECO:0000256" key="2">
    <source>
        <dbReference type="SAM" id="Phobius"/>
    </source>
</evidence>
<feature type="transmembrane region" description="Helical" evidence="2">
    <location>
        <begin position="42"/>
        <end position="63"/>
    </location>
</feature>
<comment type="caution">
    <text evidence="3">The sequence shown here is derived from an EMBL/GenBank/DDBJ whole genome shotgun (WGS) entry which is preliminary data.</text>
</comment>
<protein>
    <submittedName>
        <fullName evidence="3">Uncharacterized protein</fullName>
    </submittedName>
</protein>
<feature type="region of interest" description="Disordered" evidence="1">
    <location>
        <begin position="151"/>
        <end position="196"/>
    </location>
</feature>